<dbReference type="GO" id="GO:0003746">
    <property type="term" value="F:translation elongation factor activity"/>
    <property type="evidence" value="ECO:0007669"/>
    <property type="project" value="UniProtKB-KW"/>
</dbReference>
<dbReference type="AlphaFoldDB" id="A0A2R6R4W8"/>
<comment type="caution">
    <text evidence="2">The sequence shown here is derived from an EMBL/GenBank/DDBJ whole genome shotgun (WGS) entry which is preliminary data.</text>
</comment>
<keyword evidence="2" id="KW-0251">Elongation factor</keyword>
<dbReference type="Pfam" id="PF06391">
    <property type="entry name" value="MAT1"/>
    <property type="match status" value="1"/>
</dbReference>
<evidence type="ECO:0000313" key="3">
    <source>
        <dbReference type="Proteomes" id="UP000241394"/>
    </source>
</evidence>
<dbReference type="InParanoid" id="A0A2R6R4W8"/>
<evidence type="ECO:0000313" key="2">
    <source>
        <dbReference type="EMBL" id="PSS21050.1"/>
    </source>
</evidence>
<name>A0A2R6R4W8_ACTCC</name>
<keyword evidence="2" id="KW-0648">Protein biosynthesis</keyword>
<dbReference type="InterPro" id="IPR015877">
    <property type="entry name" value="MAT1_centre"/>
</dbReference>
<dbReference type="Proteomes" id="UP000241394">
    <property type="component" value="Chromosome LG9"/>
</dbReference>
<feature type="domain" description="MAT1 centre" evidence="1">
    <location>
        <begin position="28"/>
        <end position="78"/>
    </location>
</feature>
<dbReference type="EMBL" id="NKQK01000009">
    <property type="protein sequence ID" value="PSS21050.1"/>
    <property type="molecule type" value="Genomic_DNA"/>
</dbReference>
<proteinExistence type="predicted"/>
<reference evidence="3" key="2">
    <citation type="journal article" date="2018" name="BMC Genomics">
        <title>A manually annotated Actinidia chinensis var. chinensis (kiwifruit) genome highlights the challenges associated with draft genomes and gene prediction in plants.</title>
        <authorList>
            <person name="Pilkington S.M."/>
            <person name="Crowhurst R."/>
            <person name="Hilario E."/>
            <person name="Nardozza S."/>
            <person name="Fraser L."/>
            <person name="Peng Y."/>
            <person name="Gunaseelan K."/>
            <person name="Simpson R."/>
            <person name="Tahir J."/>
            <person name="Deroles S.C."/>
            <person name="Templeton K."/>
            <person name="Luo Z."/>
            <person name="Davy M."/>
            <person name="Cheng C."/>
            <person name="McNeilage M."/>
            <person name="Scaglione D."/>
            <person name="Liu Y."/>
            <person name="Zhang Q."/>
            <person name="Datson P."/>
            <person name="De Silva N."/>
            <person name="Gardiner S.E."/>
            <person name="Bassett H."/>
            <person name="Chagne D."/>
            <person name="McCallum J."/>
            <person name="Dzierzon H."/>
            <person name="Deng C."/>
            <person name="Wang Y.Y."/>
            <person name="Barron L."/>
            <person name="Manako K."/>
            <person name="Bowen J."/>
            <person name="Foster T.M."/>
            <person name="Erridge Z.A."/>
            <person name="Tiffin H."/>
            <person name="Waite C.N."/>
            <person name="Davies K.M."/>
            <person name="Grierson E.P."/>
            <person name="Laing W.A."/>
            <person name="Kirk R."/>
            <person name="Chen X."/>
            <person name="Wood M."/>
            <person name="Montefiori M."/>
            <person name="Brummell D.A."/>
            <person name="Schwinn K.E."/>
            <person name="Catanach A."/>
            <person name="Fullerton C."/>
            <person name="Li D."/>
            <person name="Meiyalaghan S."/>
            <person name="Nieuwenhuizen N."/>
            <person name="Read N."/>
            <person name="Prakash R."/>
            <person name="Hunter D."/>
            <person name="Zhang H."/>
            <person name="McKenzie M."/>
            <person name="Knabel M."/>
            <person name="Harris A."/>
            <person name="Allan A.C."/>
            <person name="Gleave A."/>
            <person name="Chen A."/>
            <person name="Janssen B.J."/>
            <person name="Plunkett B."/>
            <person name="Ampomah-Dwamena C."/>
            <person name="Voogd C."/>
            <person name="Leif D."/>
            <person name="Lafferty D."/>
            <person name="Souleyre E.J.F."/>
            <person name="Varkonyi-Gasic E."/>
            <person name="Gambi F."/>
            <person name="Hanley J."/>
            <person name="Yao J.L."/>
            <person name="Cheung J."/>
            <person name="David K.M."/>
            <person name="Warren B."/>
            <person name="Marsh K."/>
            <person name="Snowden K.C."/>
            <person name="Lin-Wang K."/>
            <person name="Brian L."/>
            <person name="Martinez-Sanchez M."/>
            <person name="Wang M."/>
            <person name="Ileperuma N."/>
            <person name="Macnee N."/>
            <person name="Campin R."/>
            <person name="McAtee P."/>
            <person name="Drummond R.S.M."/>
            <person name="Espley R.V."/>
            <person name="Ireland H.S."/>
            <person name="Wu R."/>
            <person name="Atkinson R.G."/>
            <person name="Karunairetnam S."/>
            <person name="Bulley S."/>
            <person name="Chunkath S."/>
            <person name="Hanley Z."/>
            <person name="Storey R."/>
            <person name="Thrimawithana A.H."/>
            <person name="Thomson S."/>
            <person name="David C."/>
            <person name="Testolin R."/>
            <person name="Huang H."/>
            <person name="Hellens R.P."/>
            <person name="Schaffer R.J."/>
        </authorList>
    </citation>
    <scope>NUCLEOTIDE SEQUENCE [LARGE SCALE GENOMIC DNA]</scope>
    <source>
        <strain evidence="3">cv. Red5</strain>
    </source>
</reference>
<organism evidence="2 3">
    <name type="scientific">Actinidia chinensis var. chinensis</name>
    <name type="common">Chinese soft-hair kiwi</name>
    <dbReference type="NCBI Taxonomy" id="1590841"/>
    <lineage>
        <taxon>Eukaryota</taxon>
        <taxon>Viridiplantae</taxon>
        <taxon>Streptophyta</taxon>
        <taxon>Embryophyta</taxon>
        <taxon>Tracheophyta</taxon>
        <taxon>Spermatophyta</taxon>
        <taxon>Magnoliopsida</taxon>
        <taxon>eudicotyledons</taxon>
        <taxon>Gunneridae</taxon>
        <taxon>Pentapetalae</taxon>
        <taxon>asterids</taxon>
        <taxon>Ericales</taxon>
        <taxon>Actinidiaceae</taxon>
        <taxon>Actinidia</taxon>
    </lineage>
</organism>
<sequence>MVVASGTAVPIPSPRRWPSARGFPASVNLIEGIDVHAIEEKIAQYQKENAEQIMNAQAHKGTSESKLARTAVAELEDKFSGVKIIKLSDNSVISLSGVKIFFFLLG</sequence>
<accession>A0A2R6R4W8</accession>
<evidence type="ECO:0000259" key="1">
    <source>
        <dbReference type="Pfam" id="PF06391"/>
    </source>
</evidence>
<dbReference type="Gramene" id="PSS21050">
    <property type="protein sequence ID" value="PSS21050"/>
    <property type="gene ID" value="CEY00_Acc10090"/>
</dbReference>
<dbReference type="OrthoDB" id="1748463at2759"/>
<gene>
    <name evidence="2" type="ORF">CEY00_Acc10090</name>
</gene>
<keyword evidence="3" id="KW-1185">Reference proteome</keyword>
<reference evidence="2 3" key="1">
    <citation type="submission" date="2017-07" db="EMBL/GenBank/DDBJ databases">
        <title>An improved, manually edited Actinidia chinensis var. chinensis (kiwifruit) genome highlights the challenges associated with draft genomes and gene prediction in plants.</title>
        <authorList>
            <person name="Pilkington S."/>
            <person name="Crowhurst R."/>
            <person name="Hilario E."/>
            <person name="Nardozza S."/>
            <person name="Fraser L."/>
            <person name="Peng Y."/>
            <person name="Gunaseelan K."/>
            <person name="Simpson R."/>
            <person name="Tahir J."/>
            <person name="Deroles S."/>
            <person name="Templeton K."/>
            <person name="Luo Z."/>
            <person name="Davy M."/>
            <person name="Cheng C."/>
            <person name="Mcneilage M."/>
            <person name="Scaglione D."/>
            <person name="Liu Y."/>
            <person name="Zhang Q."/>
            <person name="Datson P."/>
            <person name="De Silva N."/>
            <person name="Gardiner S."/>
            <person name="Bassett H."/>
            <person name="Chagne D."/>
            <person name="Mccallum J."/>
            <person name="Dzierzon H."/>
            <person name="Deng C."/>
            <person name="Wang Y.-Y."/>
            <person name="Barron N."/>
            <person name="Manako K."/>
            <person name="Bowen J."/>
            <person name="Foster T."/>
            <person name="Erridge Z."/>
            <person name="Tiffin H."/>
            <person name="Waite C."/>
            <person name="Davies K."/>
            <person name="Grierson E."/>
            <person name="Laing W."/>
            <person name="Kirk R."/>
            <person name="Chen X."/>
            <person name="Wood M."/>
            <person name="Montefiori M."/>
            <person name="Brummell D."/>
            <person name="Schwinn K."/>
            <person name="Catanach A."/>
            <person name="Fullerton C."/>
            <person name="Li D."/>
            <person name="Meiyalaghan S."/>
            <person name="Nieuwenhuizen N."/>
            <person name="Read N."/>
            <person name="Prakash R."/>
            <person name="Hunter D."/>
            <person name="Zhang H."/>
            <person name="Mckenzie M."/>
            <person name="Knabel M."/>
            <person name="Harris A."/>
            <person name="Allan A."/>
            <person name="Chen A."/>
            <person name="Janssen B."/>
            <person name="Plunkett B."/>
            <person name="Dwamena C."/>
            <person name="Voogd C."/>
            <person name="Leif D."/>
            <person name="Lafferty D."/>
            <person name="Souleyre E."/>
            <person name="Varkonyi-Gasic E."/>
            <person name="Gambi F."/>
            <person name="Hanley J."/>
            <person name="Yao J.-L."/>
            <person name="Cheung J."/>
            <person name="David K."/>
            <person name="Warren B."/>
            <person name="Marsh K."/>
            <person name="Snowden K."/>
            <person name="Lin-Wang K."/>
            <person name="Brian L."/>
            <person name="Martinez-Sanchez M."/>
            <person name="Wang M."/>
            <person name="Ileperuma N."/>
            <person name="Macnee N."/>
            <person name="Campin R."/>
            <person name="Mcatee P."/>
            <person name="Drummond R."/>
            <person name="Espley R."/>
            <person name="Ireland H."/>
            <person name="Wu R."/>
            <person name="Atkinson R."/>
            <person name="Karunairetnam S."/>
            <person name="Bulley S."/>
            <person name="Chunkath S."/>
            <person name="Hanley Z."/>
            <person name="Storey R."/>
            <person name="Thrimawithana A."/>
            <person name="Thomson S."/>
            <person name="David C."/>
            <person name="Testolin R."/>
        </authorList>
    </citation>
    <scope>NUCLEOTIDE SEQUENCE [LARGE SCALE GENOMIC DNA]</scope>
    <source>
        <strain evidence="3">cv. Red5</strain>
        <tissue evidence="2">Young leaf</tissue>
    </source>
</reference>
<protein>
    <submittedName>
        <fullName evidence="2">Transcription elongation factor GreA like</fullName>
    </submittedName>
</protein>